<accession>A0A1Q5UF34</accession>
<evidence type="ECO:0000313" key="2">
    <source>
        <dbReference type="Proteomes" id="UP000186955"/>
    </source>
</evidence>
<keyword evidence="2" id="KW-1185">Reference proteome</keyword>
<organism evidence="1 2">
    <name type="scientific">Penicillium subrubescens</name>
    <dbReference type="NCBI Taxonomy" id="1316194"/>
    <lineage>
        <taxon>Eukaryota</taxon>
        <taxon>Fungi</taxon>
        <taxon>Dikarya</taxon>
        <taxon>Ascomycota</taxon>
        <taxon>Pezizomycotina</taxon>
        <taxon>Eurotiomycetes</taxon>
        <taxon>Eurotiomycetidae</taxon>
        <taxon>Eurotiales</taxon>
        <taxon>Aspergillaceae</taxon>
        <taxon>Penicillium</taxon>
    </lineage>
</organism>
<proteinExistence type="predicted"/>
<protein>
    <submittedName>
        <fullName evidence="1">Uncharacterized protein</fullName>
    </submittedName>
</protein>
<gene>
    <name evidence="1" type="ORF">PENSUB_3454</name>
</gene>
<name>A0A1Q5UF34_9EURO</name>
<comment type="caution">
    <text evidence="1">The sequence shown here is derived from an EMBL/GenBank/DDBJ whole genome shotgun (WGS) entry which is preliminary data.</text>
</comment>
<dbReference type="Proteomes" id="UP000186955">
    <property type="component" value="Unassembled WGS sequence"/>
</dbReference>
<reference evidence="1 2" key="1">
    <citation type="submission" date="2016-10" db="EMBL/GenBank/DDBJ databases">
        <title>Genome sequence of the ascomycete fungus Penicillium subrubescens.</title>
        <authorList>
            <person name="De Vries R.P."/>
            <person name="Peng M."/>
            <person name="Dilokpimol A."/>
            <person name="Hilden K."/>
            <person name="Makela M.R."/>
            <person name="Grigoriev I."/>
            <person name="Riley R."/>
            <person name="Granchi Z."/>
        </authorList>
    </citation>
    <scope>NUCLEOTIDE SEQUENCE [LARGE SCALE GENOMIC DNA]</scope>
    <source>
        <strain evidence="1 2">CBS 132785</strain>
    </source>
</reference>
<evidence type="ECO:0000313" key="1">
    <source>
        <dbReference type="EMBL" id="OKP11084.1"/>
    </source>
</evidence>
<dbReference type="EMBL" id="MNBE01000304">
    <property type="protein sequence ID" value="OKP11084.1"/>
    <property type="molecule type" value="Genomic_DNA"/>
</dbReference>
<dbReference type="AlphaFoldDB" id="A0A1Q5UF34"/>
<sequence>MHILQYSGHKADRLGNHQKPLIAYDRSPQSRFMANEVETKNHGLGALTQWGQRVGVGSWVAQHHVGFRSRRDTCQSLMNWGILPSSPG</sequence>